<dbReference type="AlphaFoldDB" id="A0A3D8PZX5"/>
<protein>
    <submittedName>
        <fullName evidence="1">Uncharacterized protein</fullName>
    </submittedName>
</protein>
<dbReference type="Proteomes" id="UP000257143">
    <property type="component" value="Unassembled WGS sequence"/>
</dbReference>
<keyword evidence="2" id="KW-1185">Reference proteome</keyword>
<organism evidence="1 2">
    <name type="scientific">Oceanobacillus arenosus</name>
    <dbReference type="NCBI Taxonomy" id="1229153"/>
    <lineage>
        <taxon>Bacteria</taxon>
        <taxon>Bacillati</taxon>
        <taxon>Bacillota</taxon>
        <taxon>Bacilli</taxon>
        <taxon>Bacillales</taxon>
        <taxon>Bacillaceae</taxon>
        <taxon>Oceanobacillus</taxon>
    </lineage>
</organism>
<evidence type="ECO:0000313" key="2">
    <source>
        <dbReference type="Proteomes" id="UP000257143"/>
    </source>
</evidence>
<gene>
    <name evidence="1" type="ORF">CWR48_04055</name>
</gene>
<proteinExistence type="predicted"/>
<evidence type="ECO:0000313" key="1">
    <source>
        <dbReference type="EMBL" id="RDW21137.1"/>
    </source>
</evidence>
<reference evidence="2" key="1">
    <citation type="submission" date="2017-11" db="EMBL/GenBank/DDBJ databases">
        <authorList>
            <person name="Zhu W."/>
        </authorList>
    </citation>
    <scope>NUCLEOTIDE SEQUENCE [LARGE SCALE GENOMIC DNA]</scope>
    <source>
        <strain evidence="2">CAU 1183</strain>
    </source>
</reference>
<name>A0A3D8PZX5_9BACI</name>
<dbReference type="EMBL" id="PIOC01000004">
    <property type="protein sequence ID" value="RDW21137.1"/>
    <property type="molecule type" value="Genomic_DNA"/>
</dbReference>
<comment type="caution">
    <text evidence="1">The sequence shown here is derived from an EMBL/GenBank/DDBJ whole genome shotgun (WGS) entry which is preliminary data.</text>
</comment>
<accession>A0A3D8PZX5</accession>
<sequence length="72" mass="8057">MAEIEDQLGVPLSEMGKMNMSMKNVIVLVWAGLIQEDKEITQEDVGEMIDLENFEEVQGKIKAFGTVQGKNE</sequence>